<dbReference type="Proteomes" id="UP000800981">
    <property type="component" value="Unassembled WGS sequence"/>
</dbReference>
<organism evidence="1 2">
    <name type="scientific">Motilibacter deserti</name>
    <dbReference type="NCBI Taxonomy" id="2714956"/>
    <lineage>
        <taxon>Bacteria</taxon>
        <taxon>Bacillati</taxon>
        <taxon>Actinomycetota</taxon>
        <taxon>Actinomycetes</taxon>
        <taxon>Motilibacterales</taxon>
        <taxon>Motilibacteraceae</taxon>
        <taxon>Motilibacter</taxon>
    </lineage>
</organism>
<gene>
    <name evidence="1" type="ORF">G9H71_08455</name>
</gene>
<dbReference type="Pfam" id="PF06841">
    <property type="entry name" value="Phage_T4_gp19"/>
    <property type="match status" value="1"/>
</dbReference>
<keyword evidence="2" id="KW-1185">Reference proteome</keyword>
<proteinExistence type="predicted"/>
<dbReference type="RefSeq" id="WP_166280731.1">
    <property type="nucleotide sequence ID" value="NZ_JAANNP010000003.1"/>
</dbReference>
<dbReference type="EMBL" id="JAANNP010000003">
    <property type="protein sequence ID" value="NHC13810.1"/>
    <property type="molecule type" value="Genomic_DNA"/>
</dbReference>
<dbReference type="PANTHER" id="PTHR38009">
    <property type="entry name" value="CONSERVED HYPOTHETICAL PHAGE TAIL PROTEIN"/>
    <property type="match status" value="1"/>
</dbReference>
<dbReference type="PANTHER" id="PTHR38009:SF1">
    <property type="entry name" value="CONSERVED HYPOTHETICAL PHAGE TAIL PROTEIN"/>
    <property type="match status" value="1"/>
</dbReference>
<dbReference type="InterPro" id="IPR011747">
    <property type="entry name" value="CHP02241"/>
</dbReference>
<accession>A0ABX0GTG1</accession>
<dbReference type="NCBIfam" id="TIGR02241">
    <property type="entry name" value="conserved hypothetical phage tail region protein"/>
    <property type="match status" value="1"/>
</dbReference>
<evidence type="ECO:0000313" key="1">
    <source>
        <dbReference type="EMBL" id="NHC13810.1"/>
    </source>
</evidence>
<sequence>MGLIDKFDAVIGTSFGFTMDQHQAKGIMEISGLKQELDMVEVKTQTADGKYVVTKIPARAKSGTVTLTRAVTEDTQFADWLKEAAEGKLPRGNAEVVVYDTMLTPVVRYTLLDCQPASLEIDALKAGDANATKEKLTVHHVGIQVEKG</sequence>
<protein>
    <submittedName>
        <fullName evidence="1">Phage tail protein</fullName>
    </submittedName>
</protein>
<comment type="caution">
    <text evidence="1">The sequence shown here is derived from an EMBL/GenBank/DDBJ whole genome shotgun (WGS) entry which is preliminary data.</text>
</comment>
<evidence type="ECO:0000313" key="2">
    <source>
        <dbReference type="Proteomes" id="UP000800981"/>
    </source>
</evidence>
<reference evidence="1 2" key="1">
    <citation type="submission" date="2020-03" db="EMBL/GenBank/DDBJ databases">
        <title>Two novel Motilibacter sp.</title>
        <authorList>
            <person name="Liu S."/>
        </authorList>
    </citation>
    <scope>NUCLEOTIDE SEQUENCE [LARGE SCALE GENOMIC DNA]</scope>
    <source>
        <strain evidence="1 2">E257</strain>
    </source>
</reference>
<name>A0ABX0GTG1_9ACTN</name>
<dbReference type="InterPro" id="IPR010667">
    <property type="entry name" value="Phage_T4_Gp19"/>
</dbReference>